<feature type="transmembrane region" description="Helical" evidence="1">
    <location>
        <begin position="40"/>
        <end position="58"/>
    </location>
</feature>
<feature type="transmembrane region" description="Helical" evidence="1">
    <location>
        <begin position="152"/>
        <end position="170"/>
    </location>
</feature>
<dbReference type="Pfam" id="PF06055">
    <property type="entry name" value="ExoD"/>
    <property type="match status" value="1"/>
</dbReference>
<feature type="transmembrane region" description="Helical" evidence="1">
    <location>
        <begin position="177"/>
        <end position="195"/>
    </location>
</feature>
<keyword evidence="1" id="KW-0812">Transmembrane</keyword>
<dbReference type="AlphaFoldDB" id="A0A8J7WGL3"/>
<dbReference type="PANTHER" id="PTHR41795">
    <property type="entry name" value="EXOPOLYSACCHARIDE SYNTHESIS PROTEIN"/>
    <property type="match status" value="1"/>
</dbReference>
<evidence type="ECO:0000256" key="1">
    <source>
        <dbReference type="SAM" id="Phobius"/>
    </source>
</evidence>
<evidence type="ECO:0000313" key="2">
    <source>
        <dbReference type="EMBL" id="MBS0126074.1"/>
    </source>
</evidence>
<dbReference type="InterPro" id="IPR010331">
    <property type="entry name" value="ExoD"/>
</dbReference>
<evidence type="ECO:0000313" key="3">
    <source>
        <dbReference type="Proteomes" id="UP000681356"/>
    </source>
</evidence>
<proteinExistence type="predicted"/>
<dbReference type="EMBL" id="JAGTUU010000008">
    <property type="protein sequence ID" value="MBS0126074.1"/>
    <property type="molecule type" value="Genomic_DNA"/>
</dbReference>
<dbReference type="PANTHER" id="PTHR41795:SF1">
    <property type="entry name" value="EXOPOLYSACCHARIDE SYNTHESIS PROTEIN"/>
    <property type="match status" value="1"/>
</dbReference>
<keyword evidence="1" id="KW-0472">Membrane</keyword>
<keyword evidence="3" id="KW-1185">Reference proteome</keyword>
<protein>
    <submittedName>
        <fullName evidence="2">Exopolysaccharide biosynthesis protein</fullName>
    </submittedName>
</protein>
<organism evidence="2 3">
    <name type="scientific">Thetidibacter halocola</name>
    <dbReference type="NCBI Taxonomy" id="2827239"/>
    <lineage>
        <taxon>Bacteria</taxon>
        <taxon>Pseudomonadati</taxon>
        <taxon>Pseudomonadota</taxon>
        <taxon>Alphaproteobacteria</taxon>
        <taxon>Rhodobacterales</taxon>
        <taxon>Roseobacteraceae</taxon>
        <taxon>Thetidibacter</taxon>
    </lineage>
</organism>
<dbReference type="RefSeq" id="WP_212538036.1">
    <property type="nucleotide sequence ID" value="NZ_JAGTUU010000008.1"/>
</dbReference>
<reference evidence="2" key="1">
    <citation type="submission" date="2021-04" db="EMBL/GenBank/DDBJ databases">
        <authorList>
            <person name="Yoon J."/>
        </authorList>
    </citation>
    <scope>NUCLEOTIDE SEQUENCE</scope>
    <source>
        <strain evidence="2">KMU-90</strain>
    </source>
</reference>
<dbReference type="Proteomes" id="UP000681356">
    <property type="component" value="Unassembled WGS sequence"/>
</dbReference>
<keyword evidence="1" id="KW-1133">Transmembrane helix</keyword>
<sequence length="198" mass="21509">MDAGGEPRKLGALLEGLRPKPGEDWLSVGDMLDRVGRRSFMAAVLVPALILVSPLSAIPGSPTVGMLLIVAVTVQAVLGRRQLWLPGFVTRRRVRASRLDKALDWLAGPVAWVDRHTRNRLRLLTQPPLDRIPLLLILCLALPWPVLEPLPMVTSIGAFAVSLLAVGLMLKDGLFVVLGYAFTGLLALGLLALWHELV</sequence>
<dbReference type="PIRSF" id="PIRSF033239">
    <property type="entry name" value="ExoD"/>
    <property type="match status" value="1"/>
</dbReference>
<comment type="caution">
    <text evidence="2">The sequence shown here is derived from an EMBL/GenBank/DDBJ whole genome shotgun (WGS) entry which is preliminary data.</text>
</comment>
<name>A0A8J7WGL3_9RHOB</name>
<accession>A0A8J7WGL3</accession>
<gene>
    <name evidence="2" type="ORF">KB874_18465</name>
</gene>